<sequence>MEAKKMAMAGQRLEITSLLSSLVEELSSNFSVLFVSVIEFTKITQRLSTVGVCFSVFFSSNTPWDMGVNVIAFACSVL</sequence>
<evidence type="ECO:0000313" key="3">
    <source>
        <dbReference type="Proteomes" id="UP000215914"/>
    </source>
</evidence>
<proteinExistence type="predicted"/>
<reference evidence="1 3" key="1">
    <citation type="journal article" date="2017" name="Nature">
        <title>The sunflower genome provides insights into oil metabolism, flowering and Asterid evolution.</title>
        <authorList>
            <person name="Badouin H."/>
            <person name="Gouzy J."/>
            <person name="Grassa C.J."/>
            <person name="Murat F."/>
            <person name="Staton S.E."/>
            <person name="Cottret L."/>
            <person name="Lelandais-Briere C."/>
            <person name="Owens G.L."/>
            <person name="Carrere S."/>
            <person name="Mayjonade B."/>
            <person name="Legrand L."/>
            <person name="Gill N."/>
            <person name="Kane N.C."/>
            <person name="Bowers J.E."/>
            <person name="Hubner S."/>
            <person name="Bellec A."/>
            <person name="Berard A."/>
            <person name="Berges H."/>
            <person name="Blanchet N."/>
            <person name="Boniface M.C."/>
            <person name="Brunel D."/>
            <person name="Catrice O."/>
            <person name="Chaidir N."/>
            <person name="Claudel C."/>
            <person name="Donnadieu C."/>
            <person name="Faraut T."/>
            <person name="Fievet G."/>
            <person name="Helmstetter N."/>
            <person name="King M."/>
            <person name="Knapp S.J."/>
            <person name="Lai Z."/>
            <person name="Le Paslier M.C."/>
            <person name="Lippi Y."/>
            <person name="Lorenzon L."/>
            <person name="Mandel J.R."/>
            <person name="Marage G."/>
            <person name="Marchand G."/>
            <person name="Marquand E."/>
            <person name="Bret-Mestries E."/>
            <person name="Morien E."/>
            <person name="Nambeesan S."/>
            <person name="Nguyen T."/>
            <person name="Pegot-Espagnet P."/>
            <person name="Pouilly N."/>
            <person name="Raftis F."/>
            <person name="Sallet E."/>
            <person name="Schiex T."/>
            <person name="Thomas J."/>
            <person name="Vandecasteele C."/>
            <person name="Vares D."/>
            <person name="Vear F."/>
            <person name="Vautrin S."/>
            <person name="Crespi M."/>
            <person name="Mangin B."/>
            <person name="Burke J.M."/>
            <person name="Salse J."/>
            <person name="Munos S."/>
            <person name="Vincourt P."/>
            <person name="Rieseberg L.H."/>
            <person name="Langlade N.B."/>
        </authorList>
    </citation>
    <scope>NUCLEOTIDE SEQUENCE [LARGE SCALE GENOMIC DNA]</scope>
    <source>
        <strain evidence="3">cv. SF193</strain>
        <tissue evidence="1">Leaves</tissue>
    </source>
</reference>
<reference evidence="1" key="3">
    <citation type="submission" date="2020-06" db="EMBL/GenBank/DDBJ databases">
        <title>Helianthus annuus Genome sequencing and assembly Release 2.</title>
        <authorList>
            <person name="Gouzy J."/>
            <person name="Langlade N."/>
            <person name="Munos S."/>
        </authorList>
    </citation>
    <scope>NUCLEOTIDE SEQUENCE</scope>
    <source>
        <tissue evidence="1">Leaves</tissue>
    </source>
</reference>
<dbReference type="Proteomes" id="UP000215914">
    <property type="component" value="Chromosome 3"/>
</dbReference>
<keyword evidence="3" id="KW-1185">Reference proteome</keyword>
<evidence type="ECO:0000313" key="2">
    <source>
        <dbReference type="EMBL" id="OTG31675.1"/>
    </source>
</evidence>
<name>A0A251V7Y1_HELAN</name>
<dbReference type="InParanoid" id="A0A251V7Y1"/>
<accession>A0A251V7Y1</accession>
<evidence type="ECO:0000313" key="1">
    <source>
        <dbReference type="EMBL" id="KAF5815159.1"/>
    </source>
</evidence>
<organism evidence="2 3">
    <name type="scientific">Helianthus annuus</name>
    <name type="common">Common sunflower</name>
    <dbReference type="NCBI Taxonomy" id="4232"/>
    <lineage>
        <taxon>Eukaryota</taxon>
        <taxon>Viridiplantae</taxon>
        <taxon>Streptophyta</taxon>
        <taxon>Embryophyta</taxon>
        <taxon>Tracheophyta</taxon>
        <taxon>Spermatophyta</taxon>
        <taxon>Magnoliopsida</taxon>
        <taxon>eudicotyledons</taxon>
        <taxon>Gunneridae</taxon>
        <taxon>Pentapetalae</taxon>
        <taxon>asterids</taxon>
        <taxon>campanulids</taxon>
        <taxon>Asterales</taxon>
        <taxon>Asteraceae</taxon>
        <taxon>Asteroideae</taxon>
        <taxon>Heliantheae alliance</taxon>
        <taxon>Heliantheae</taxon>
        <taxon>Helianthus</taxon>
    </lineage>
</organism>
<protein>
    <submittedName>
        <fullName evidence="2">Uncharacterized protein</fullName>
    </submittedName>
</protein>
<dbReference type="EMBL" id="MNCJ02000318">
    <property type="protein sequence ID" value="KAF5815159.1"/>
    <property type="molecule type" value="Genomic_DNA"/>
</dbReference>
<dbReference type="EMBL" id="CM007892">
    <property type="protein sequence ID" value="OTG31675.1"/>
    <property type="molecule type" value="Genomic_DNA"/>
</dbReference>
<dbReference type="Gramene" id="mRNA:HanXRQr2_Chr03g0119951">
    <property type="protein sequence ID" value="mRNA:HanXRQr2_Chr03g0119951"/>
    <property type="gene ID" value="HanXRQr2_Chr03g0119951"/>
</dbReference>
<gene>
    <name evidence="2" type="ORF">HannXRQ_Chr03g0078301</name>
    <name evidence="1" type="ORF">HanXRQr2_Chr03g0119951</name>
</gene>
<dbReference type="AlphaFoldDB" id="A0A251V7Y1"/>
<reference evidence="2" key="2">
    <citation type="submission" date="2017-02" db="EMBL/GenBank/DDBJ databases">
        <title>Sunflower complete genome.</title>
        <authorList>
            <person name="Langlade N."/>
            <person name="Munos S."/>
        </authorList>
    </citation>
    <scope>NUCLEOTIDE SEQUENCE [LARGE SCALE GENOMIC DNA]</scope>
    <source>
        <tissue evidence="2">Leaves</tissue>
    </source>
</reference>